<dbReference type="SUPFAM" id="SSF52266">
    <property type="entry name" value="SGNH hydrolase"/>
    <property type="match status" value="1"/>
</dbReference>
<evidence type="ECO:0000313" key="2">
    <source>
        <dbReference type="Proteomes" id="UP000199045"/>
    </source>
</evidence>
<dbReference type="Gene3D" id="3.40.50.1110">
    <property type="entry name" value="SGNH hydrolase"/>
    <property type="match status" value="1"/>
</dbReference>
<dbReference type="Gene3D" id="1.25.40.10">
    <property type="entry name" value="Tetratricopeptide repeat domain"/>
    <property type="match status" value="1"/>
</dbReference>
<dbReference type="GO" id="GO:0016788">
    <property type="term" value="F:hydrolase activity, acting on ester bonds"/>
    <property type="evidence" value="ECO:0007669"/>
    <property type="project" value="UniProtKB-ARBA"/>
</dbReference>
<protein>
    <recommendedName>
        <fullName evidence="3">SGNH hydrolase-type esterase domain-containing protein</fullName>
    </recommendedName>
</protein>
<evidence type="ECO:0008006" key="3">
    <source>
        <dbReference type="Google" id="ProtNLM"/>
    </source>
</evidence>
<dbReference type="OrthoDB" id="9046326at2"/>
<gene>
    <name evidence="1" type="ORF">SAMN04488121_110186</name>
</gene>
<dbReference type="InterPro" id="IPR011990">
    <property type="entry name" value="TPR-like_helical_dom_sf"/>
</dbReference>
<proteinExistence type="predicted"/>
<evidence type="ECO:0000313" key="1">
    <source>
        <dbReference type="EMBL" id="SDH29259.1"/>
    </source>
</evidence>
<accession>A0A1G8B7P8</accession>
<dbReference type="SUPFAM" id="SSF48452">
    <property type="entry name" value="TPR-like"/>
    <property type="match status" value="1"/>
</dbReference>
<dbReference type="AlphaFoldDB" id="A0A1G8B7P8"/>
<organism evidence="1 2">
    <name type="scientific">Chitinophaga filiformis</name>
    <name type="common">Myxococcus filiformis</name>
    <name type="synonym">Flexibacter filiformis</name>
    <dbReference type="NCBI Taxonomy" id="104663"/>
    <lineage>
        <taxon>Bacteria</taxon>
        <taxon>Pseudomonadati</taxon>
        <taxon>Bacteroidota</taxon>
        <taxon>Chitinophagia</taxon>
        <taxon>Chitinophagales</taxon>
        <taxon>Chitinophagaceae</taxon>
        <taxon>Chitinophaga</taxon>
    </lineage>
</organism>
<dbReference type="STRING" id="104663.SAMN04488121_110186"/>
<dbReference type="InterPro" id="IPR036514">
    <property type="entry name" value="SGNH_hydro_sf"/>
</dbReference>
<dbReference type="Proteomes" id="UP000199045">
    <property type="component" value="Unassembled WGS sequence"/>
</dbReference>
<name>A0A1G8B7P8_CHIFI</name>
<sequence length="683" mass="76641">MSVTESIRKEAAEQLAAYISRRENSIPDILEKMEAFRIQHATETPSLSPVVQQIGIWKEEHGTGAYVRDKKQMGEWIKWASQHRISLTTDNKRILLTGESVARGSFYGNEYAPAAVIEHVLSSVAGGEFEVTDLAKSGMEPDEMRSVLKSAAVLQPAMVVIMAGNNFFYKLYGGFLNTRLASDLPVDEISCKWLKEKVDNALSLIVKDFLQYLQELFVQRGVPVLFVIPAFNLADWKVTAHETSTPVLSAGDTALWEQLWNAAREAHKQQDYAGVQKWCDQLLQMDDTQPSIYELMGEAAMAAGHWDEARKYLEAARDYTLLFRSVGKPRILSIVYHTLLSEAKKYGIHTLDLASLLARNTDISIPGRNFFMDYCHMNMAGIQLSMAAVTAAIAEQLQIPVDDPEVFYQHAAAVVPSPEATCMAHIYAAIHNAHYGQEYPIVRFHIEQAFKAVPTLTASFCRSYVDMASRRLASPLTRSFSDLFNNLDAGIDKYPEAVFHPVNGKLLDLILTDAMNDVLEEAGEITSGELSALRLSEHAVEQHQEVDLLESFYSRSTYDYFPEQSEYYISRNVRSEFNFFSRATDTLILKIVYRSKHALGGNIKLVLNGRPLYDQLPAAAHWISDALHIPANDLQPGLNKLEIQWPGTIYQPPLEAVLTMRDVLDVLSPVRGELHYLTLAVSK</sequence>
<dbReference type="EMBL" id="FNBN01000010">
    <property type="protein sequence ID" value="SDH29259.1"/>
    <property type="molecule type" value="Genomic_DNA"/>
</dbReference>
<dbReference type="RefSeq" id="WP_089837597.1">
    <property type="nucleotide sequence ID" value="NZ_FNBN01000010.1"/>
</dbReference>
<reference evidence="1 2" key="1">
    <citation type="submission" date="2016-10" db="EMBL/GenBank/DDBJ databases">
        <authorList>
            <person name="de Groot N.N."/>
        </authorList>
    </citation>
    <scope>NUCLEOTIDE SEQUENCE [LARGE SCALE GENOMIC DNA]</scope>
    <source>
        <strain evidence="1 2">DSM 527</strain>
    </source>
</reference>